<sequence length="82" mass="8193">MEEARGQTGSDRDTDSGADGYDAGGCGGCATAGSAAGDDNGNSDAHDVETEVALAEDVVVGECVEYLDAVSFKTTKLALMGN</sequence>
<keyword evidence="2" id="KW-1185">Reference proteome</keyword>
<dbReference type="AlphaFoldDB" id="A0A9W6XSH8"/>
<dbReference type="Proteomes" id="UP001165121">
    <property type="component" value="Unassembled WGS sequence"/>
</dbReference>
<dbReference type="EMBL" id="BSXT01001893">
    <property type="protein sequence ID" value="GMF45913.1"/>
    <property type="molecule type" value="Genomic_DNA"/>
</dbReference>
<organism evidence="1 2">
    <name type="scientific">Phytophthora fragariaefolia</name>
    <dbReference type="NCBI Taxonomy" id="1490495"/>
    <lineage>
        <taxon>Eukaryota</taxon>
        <taxon>Sar</taxon>
        <taxon>Stramenopiles</taxon>
        <taxon>Oomycota</taxon>
        <taxon>Peronosporomycetes</taxon>
        <taxon>Peronosporales</taxon>
        <taxon>Peronosporaceae</taxon>
        <taxon>Phytophthora</taxon>
    </lineage>
</organism>
<evidence type="ECO:0000313" key="2">
    <source>
        <dbReference type="Proteomes" id="UP001165121"/>
    </source>
</evidence>
<name>A0A9W6XSH8_9STRA</name>
<gene>
    <name evidence="1" type="ORF">Pfra01_001667300</name>
</gene>
<evidence type="ECO:0000313" key="1">
    <source>
        <dbReference type="EMBL" id="GMF45913.1"/>
    </source>
</evidence>
<protein>
    <submittedName>
        <fullName evidence="1">Unnamed protein product</fullName>
    </submittedName>
</protein>
<accession>A0A9W6XSH8</accession>
<comment type="caution">
    <text evidence="1">The sequence shown here is derived from an EMBL/GenBank/DDBJ whole genome shotgun (WGS) entry which is preliminary data.</text>
</comment>
<reference evidence="1" key="1">
    <citation type="submission" date="2023-04" db="EMBL/GenBank/DDBJ databases">
        <title>Phytophthora fragariaefolia NBRC 109709.</title>
        <authorList>
            <person name="Ichikawa N."/>
            <person name="Sato H."/>
            <person name="Tonouchi N."/>
        </authorList>
    </citation>
    <scope>NUCLEOTIDE SEQUENCE</scope>
    <source>
        <strain evidence="1">NBRC 109709</strain>
    </source>
</reference>
<proteinExistence type="predicted"/>